<accession>A0ABV4ZQA3</accession>
<comment type="caution">
    <text evidence="2">The sequence shown here is derived from an EMBL/GenBank/DDBJ whole genome shotgun (WGS) entry which is preliminary data.</text>
</comment>
<proteinExistence type="predicted"/>
<organism evidence="2 3">
    <name type="scientific">Streptomyces carpaticus</name>
    <dbReference type="NCBI Taxonomy" id="285558"/>
    <lineage>
        <taxon>Bacteria</taxon>
        <taxon>Bacillati</taxon>
        <taxon>Actinomycetota</taxon>
        <taxon>Actinomycetes</taxon>
        <taxon>Kitasatosporales</taxon>
        <taxon>Streptomycetaceae</taxon>
        <taxon>Streptomyces</taxon>
    </lineage>
</organism>
<protein>
    <submittedName>
        <fullName evidence="2">Uncharacterized protein</fullName>
    </submittedName>
</protein>
<reference evidence="2 3" key="1">
    <citation type="submission" date="2024-09" db="EMBL/GenBank/DDBJ databases">
        <title>Draft genome sequence of multifaceted antimicrobials producing Streptomyces sp. strain FH1.</title>
        <authorList>
            <person name="Hassan F."/>
            <person name="Ali H."/>
            <person name="Hassan N."/>
            <person name="Nawaz A."/>
        </authorList>
    </citation>
    <scope>NUCLEOTIDE SEQUENCE [LARGE SCALE GENOMIC DNA]</scope>
    <source>
        <strain evidence="2 3">FH1</strain>
    </source>
</reference>
<evidence type="ECO:0000313" key="2">
    <source>
        <dbReference type="EMBL" id="MFB4196303.1"/>
    </source>
</evidence>
<dbReference type="EMBL" id="JBHGBT010000017">
    <property type="protein sequence ID" value="MFB4196303.1"/>
    <property type="molecule type" value="Genomic_DNA"/>
</dbReference>
<feature type="region of interest" description="Disordered" evidence="1">
    <location>
        <begin position="77"/>
        <end position="105"/>
    </location>
</feature>
<sequence>MSTPRLFTPSEKAARIRELARDLMAGEGASDKHLNRIDAINKRGEERYAREYAAWKVELEEAKNTLAVARTAERCASRAERGEAKRARKDAEARLKRVERAEPRG</sequence>
<evidence type="ECO:0000313" key="3">
    <source>
        <dbReference type="Proteomes" id="UP001577267"/>
    </source>
</evidence>
<dbReference type="Proteomes" id="UP001577267">
    <property type="component" value="Unassembled WGS sequence"/>
</dbReference>
<gene>
    <name evidence="2" type="ORF">ACE11A_18325</name>
</gene>
<dbReference type="RefSeq" id="WP_375064173.1">
    <property type="nucleotide sequence ID" value="NZ_JBHGBT010000017.1"/>
</dbReference>
<evidence type="ECO:0000256" key="1">
    <source>
        <dbReference type="SAM" id="MobiDB-lite"/>
    </source>
</evidence>
<keyword evidence="3" id="KW-1185">Reference proteome</keyword>
<name>A0ABV4ZQA3_9ACTN</name>